<dbReference type="PANTHER" id="PTHR20963:SF8">
    <property type="entry name" value="MULTIPLE INOSITOL POLYPHOSPHATE PHOSPHATASE 1"/>
    <property type="match status" value="1"/>
</dbReference>
<protein>
    <recommendedName>
        <fullName evidence="5">Multiple inositol polyphosphate phosphatase 1</fullName>
        <ecNumber evidence="4">3.1.3.62</ecNumber>
        <ecNumber evidence="3">3.1.3.80</ecNumber>
    </recommendedName>
    <alternativeName>
        <fullName evidence="11">2,3-bisphosphoglycerate 3-phosphatase</fullName>
    </alternativeName>
</protein>
<dbReference type="AlphaFoldDB" id="A0A9N8VL20"/>
<evidence type="ECO:0000256" key="3">
    <source>
        <dbReference type="ARBA" id="ARBA00012976"/>
    </source>
</evidence>
<dbReference type="GO" id="GO:0005886">
    <property type="term" value="C:plasma membrane"/>
    <property type="evidence" value="ECO:0007669"/>
    <property type="project" value="UniProtKB-SubCell"/>
</dbReference>
<evidence type="ECO:0000256" key="14">
    <source>
        <dbReference type="ARBA" id="ARBA00043691"/>
    </source>
</evidence>
<evidence type="ECO:0000256" key="5">
    <source>
        <dbReference type="ARBA" id="ARBA00018097"/>
    </source>
</evidence>
<sequence>MRRRIPRRHMIIFLVIFAFFCIILSASHGDQSFSVPDHLGTKRPYPITTPHADELIPPPQCTLSQLYLLARHGIRYPTKGDVNKFNELIELFKDVGDEESWWRHWRNPFKKFKAGLLAKTGETELYLLGRRTNSRYKKFLENATYDANLFDFDSSAISRSGQSGVAYSLGLFEGRGSLGQPLFQPVYIHTIPLNEDNQLAIKYDCPLWRSIQRNNTTRKREMSLYVSKHFPAIVDRISKELSISPPLRPIHAEYIHRACGFEIALYNKSDTWCSLLRHDEFKTIEYLGDIGNYYMYSYGNRLNRVMACRLVTNFVERVERAIETRNKGDEPWVRGVLRFAHAETIFFLTTLLGLNKDDEPLKANWTSNQISARQFRSSQIAPFAANFYFEIYTCDSSSTMIRMLRNEVPTIIPGCGELYCSWDVFKKTVRHSIDCDFKRICKHKKHRKHKVTENLVQWQLNQEEGINEA</sequence>
<evidence type="ECO:0000256" key="12">
    <source>
        <dbReference type="ARBA" id="ARBA00043668"/>
    </source>
</evidence>
<dbReference type="InterPro" id="IPR029033">
    <property type="entry name" value="His_PPase_superfam"/>
</dbReference>
<dbReference type="Gene3D" id="3.40.50.1240">
    <property type="entry name" value="Phosphoglycerate mutase-like"/>
    <property type="match status" value="1"/>
</dbReference>
<evidence type="ECO:0000256" key="9">
    <source>
        <dbReference type="ARBA" id="ARBA00023136"/>
    </source>
</evidence>
<dbReference type="EC" id="3.1.3.62" evidence="4"/>
<evidence type="ECO:0000313" key="18">
    <source>
        <dbReference type="EMBL" id="CAG8452059.1"/>
    </source>
</evidence>
<name>A0A9N8VL20_9GLOM</name>
<evidence type="ECO:0000256" key="4">
    <source>
        <dbReference type="ARBA" id="ARBA00013040"/>
    </source>
</evidence>
<evidence type="ECO:0000256" key="2">
    <source>
        <dbReference type="ARBA" id="ARBA00008422"/>
    </source>
</evidence>
<dbReference type="PROSITE" id="PS00616">
    <property type="entry name" value="HIS_ACID_PHOSPHAT_1"/>
    <property type="match status" value="1"/>
</dbReference>
<dbReference type="CDD" id="cd07061">
    <property type="entry name" value="HP_HAP_like"/>
    <property type="match status" value="1"/>
</dbReference>
<evidence type="ECO:0000256" key="11">
    <source>
        <dbReference type="ARBA" id="ARBA00031642"/>
    </source>
</evidence>
<accession>A0A9N8VL20</accession>
<keyword evidence="10" id="KW-0325">Glycoprotein</keyword>
<reference evidence="18" key="1">
    <citation type="submission" date="2021-06" db="EMBL/GenBank/DDBJ databases">
        <authorList>
            <person name="Kallberg Y."/>
            <person name="Tangrot J."/>
            <person name="Rosling A."/>
        </authorList>
    </citation>
    <scope>NUCLEOTIDE SEQUENCE</scope>
    <source>
        <strain evidence="18">IA702</strain>
    </source>
</reference>
<evidence type="ECO:0000256" key="6">
    <source>
        <dbReference type="ARBA" id="ARBA00022475"/>
    </source>
</evidence>
<dbReference type="InterPro" id="IPR033379">
    <property type="entry name" value="Acid_Pase_AS"/>
</dbReference>
<keyword evidence="7 17" id="KW-0732">Signal</keyword>
<dbReference type="SUPFAM" id="SSF53254">
    <property type="entry name" value="Phosphoglycerate mutase-like"/>
    <property type="match status" value="1"/>
</dbReference>
<keyword evidence="8" id="KW-0378">Hydrolase</keyword>
<keyword evidence="16" id="KW-1015">Disulfide bond</keyword>
<dbReference type="GO" id="GO:0052745">
    <property type="term" value="F:inositol phosphate phosphatase activity"/>
    <property type="evidence" value="ECO:0007669"/>
    <property type="project" value="TreeGrafter"/>
</dbReference>
<dbReference type="EC" id="3.1.3.80" evidence="3"/>
<feature type="chain" id="PRO_5040492706" description="Multiple inositol polyphosphate phosphatase 1" evidence="17">
    <location>
        <begin position="30"/>
        <end position="469"/>
    </location>
</feature>
<feature type="signal peptide" evidence="17">
    <location>
        <begin position="1"/>
        <end position="29"/>
    </location>
</feature>
<evidence type="ECO:0000256" key="16">
    <source>
        <dbReference type="PIRSR" id="PIRSR000894-2"/>
    </source>
</evidence>
<proteinExistence type="inferred from homology"/>
<dbReference type="Pfam" id="PF00328">
    <property type="entry name" value="His_Phos_2"/>
    <property type="match status" value="1"/>
</dbReference>
<evidence type="ECO:0000256" key="8">
    <source>
        <dbReference type="ARBA" id="ARBA00022801"/>
    </source>
</evidence>
<organism evidence="18 19">
    <name type="scientific">Paraglomus occultum</name>
    <dbReference type="NCBI Taxonomy" id="144539"/>
    <lineage>
        <taxon>Eukaryota</taxon>
        <taxon>Fungi</taxon>
        <taxon>Fungi incertae sedis</taxon>
        <taxon>Mucoromycota</taxon>
        <taxon>Glomeromycotina</taxon>
        <taxon>Glomeromycetes</taxon>
        <taxon>Paraglomerales</taxon>
        <taxon>Paraglomeraceae</taxon>
        <taxon>Paraglomus</taxon>
    </lineage>
</organism>
<evidence type="ECO:0000256" key="17">
    <source>
        <dbReference type="SAM" id="SignalP"/>
    </source>
</evidence>
<dbReference type="GO" id="GO:0034417">
    <property type="term" value="F:bisphosphoglycerate 3-phosphatase activity"/>
    <property type="evidence" value="ECO:0007669"/>
    <property type="project" value="UniProtKB-EC"/>
</dbReference>
<dbReference type="InterPro" id="IPR016274">
    <property type="entry name" value="Histidine_acid_Pase_euk"/>
</dbReference>
<keyword evidence="9" id="KW-0472">Membrane</keyword>
<comment type="subcellular location">
    <subcellularLocation>
        <location evidence="1">Cell membrane</location>
    </subcellularLocation>
</comment>
<comment type="catalytic activity">
    <reaction evidence="12">
        <text>1D-myo-inositol 1,2,5,6-tetrakisphosphate + H2O = 1D-myo-inositol 1,2,6-trisphosphate + phosphate</text>
        <dbReference type="Rhea" id="RHEA:77119"/>
        <dbReference type="ChEBI" id="CHEBI:15377"/>
        <dbReference type="ChEBI" id="CHEBI:43474"/>
        <dbReference type="ChEBI" id="CHEBI:195535"/>
        <dbReference type="ChEBI" id="CHEBI:195537"/>
        <dbReference type="EC" id="3.1.3.62"/>
    </reaction>
    <physiologicalReaction direction="left-to-right" evidence="12">
        <dbReference type="Rhea" id="RHEA:77120"/>
    </physiologicalReaction>
</comment>
<comment type="catalytic activity">
    <reaction evidence="14">
        <text>1D-myo-inositol hexakisphosphate + H2O = 1D-myo-inositol 1,2,4,5,6-pentakisphosphate + phosphate</text>
        <dbReference type="Rhea" id="RHEA:16989"/>
        <dbReference type="ChEBI" id="CHEBI:15377"/>
        <dbReference type="ChEBI" id="CHEBI:43474"/>
        <dbReference type="ChEBI" id="CHEBI:57798"/>
        <dbReference type="ChEBI" id="CHEBI:58130"/>
        <dbReference type="EC" id="3.1.3.62"/>
    </reaction>
    <physiologicalReaction direction="left-to-right" evidence="14">
        <dbReference type="Rhea" id="RHEA:16990"/>
    </physiologicalReaction>
</comment>
<dbReference type="PANTHER" id="PTHR20963">
    <property type="entry name" value="MULTIPLE INOSITOL POLYPHOSPHATE PHOSPHATASE-RELATED"/>
    <property type="match status" value="1"/>
</dbReference>
<comment type="catalytic activity">
    <reaction evidence="15">
        <text>(2R)-2,3-bisphosphoglycerate + H2O = (2R)-2-phosphoglycerate + phosphate</text>
        <dbReference type="Rhea" id="RHEA:27381"/>
        <dbReference type="ChEBI" id="CHEBI:15377"/>
        <dbReference type="ChEBI" id="CHEBI:43474"/>
        <dbReference type="ChEBI" id="CHEBI:58248"/>
        <dbReference type="ChEBI" id="CHEBI:58289"/>
        <dbReference type="EC" id="3.1.3.80"/>
    </reaction>
    <physiologicalReaction direction="left-to-right" evidence="15">
        <dbReference type="Rhea" id="RHEA:27382"/>
    </physiologicalReaction>
</comment>
<evidence type="ECO:0000256" key="1">
    <source>
        <dbReference type="ARBA" id="ARBA00004236"/>
    </source>
</evidence>
<comment type="catalytic activity">
    <reaction evidence="13">
        <text>1D-myo-inositol 1,2,4,5,6-pentakisphosphate + H2O = 1D-myo-inositol 1,2,5,6-tetrakisphosphate + phosphate</text>
        <dbReference type="Rhea" id="RHEA:77115"/>
        <dbReference type="ChEBI" id="CHEBI:15377"/>
        <dbReference type="ChEBI" id="CHEBI:43474"/>
        <dbReference type="ChEBI" id="CHEBI:57798"/>
        <dbReference type="ChEBI" id="CHEBI:195535"/>
        <dbReference type="EC" id="3.1.3.62"/>
    </reaction>
    <physiologicalReaction direction="left-to-right" evidence="13">
        <dbReference type="Rhea" id="RHEA:77116"/>
    </physiologicalReaction>
</comment>
<evidence type="ECO:0000256" key="10">
    <source>
        <dbReference type="ARBA" id="ARBA00023180"/>
    </source>
</evidence>
<evidence type="ECO:0000256" key="7">
    <source>
        <dbReference type="ARBA" id="ARBA00022729"/>
    </source>
</evidence>
<dbReference type="InterPro" id="IPR000560">
    <property type="entry name" value="His_Pase_clade-2"/>
</dbReference>
<keyword evidence="19" id="KW-1185">Reference proteome</keyword>
<evidence type="ECO:0000313" key="19">
    <source>
        <dbReference type="Proteomes" id="UP000789572"/>
    </source>
</evidence>
<dbReference type="EMBL" id="CAJVPJ010000004">
    <property type="protein sequence ID" value="CAG8452059.1"/>
    <property type="molecule type" value="Genomic_DNA"/>
</dbReference>
<dbReference type="PIRSF" id="PIRSF000894">
    <property type="entry name" value="Acid_phosphatase"/>
    <property type="match status" value="1"/>
</dbReference>
<gene>
    <name evidence="18" type="ORF">POCULU_LOCUS82</name>
</gene>
<feature type="disulfide bond" evidence="16">
    <location>
        <begin position="259"/>
        <end position="273"/>
    </location>
</feature>
<comment type="similarity">
    <text evidence="2">Belongs to the histidine acid phosphatase family. MINPP1 subfamily.</text>
</comment>
<keyword evidence="6" id="KW-1003">Cell membrane</keyword>
<evidence type="ECO:0000256" key="13">
    <source>
        <dbReference type="ARBA" id="ARBA00043671"/>
    </source>
</evidence>
<comment type="caution">
    <text evidence="18">The sequence shown here is derived from an EMBL/GenBank/DDBJ whole genome shotgun (WGS) entry which is preliminary data.</text>
</comment>
<feature type="disulfide bond" evidence="16">
    <location>
        <begin position="61"/>
        <end position="394"/>
    </location>
</feature>
<dbReference type="OrthoDB" id="6509975at2759"/>
<evidence type="ECO:0000256" key="15">
    <source>
        <dbReference type="ARBA" id="ARBA00043832"/>
    </source>
</evidence>
<feature type="disulfide bond" evidence="16">
    <location>
        <begin position="415"/>
        <end position="420"/>
    </location>
</feature>
<dbReference type="Proteomes" id="UP000789572">
    <property type="component" value="Unassembled WGS sequence"/>
</dbReference>
<dbReference type="GO" id="GO:0003993">
    <property type="term" value="F:acid phosphatase activity"/>
    <property type="evidence" value="ECO:0007669"/>
    <property type="project" value="TreeGrafter"/>
</dbReference>